<dbReference type="GO" id="GO:0005886">
    <property type="term" value="C:plasma membrane"/>
    <property type="evidence" value="ECO:0007669"/>
    <property type="project" value="TreeGrafter"/>
</dbReference>
<dbReference type="AlphaFoldDB" id="A0A3A3GLZ1"/>
<feature type="transmembrane region" description="Helical" evidence="2">
    <location>
        <begin position="6"/>
        <end position="28"/>
    </location>
</feature>
<feature type="domain" description="VTT" evidence="3">
    <location>
        <begin position="31"/>
        <end position="156"/>
    </location>
</feature>
<proteinExistence type="inferred from homology"/>
<name>A0A3A3GLZ1_PANTH</name>
<feature type="transmembrane region" description="Helical" evidence="2">
    <location>
        <begin position="138"/>
        <end position="157"/>
    </location>
</feature>
<evidence type="ECO:0000313" key="5">
    <source>
        <dbReference type="Proteomes" id="UP000266177"/>
    </source>
</evidence>
<keyword evidence="2" id="KW-0812">Transmembrane</keyword>
<gene>
    <name evidence="4" type="ORF">DQX05_13150</name>
</gene>
<evidence type="ECO:0000256" key="2">
    <source>
        <dbReference type="SAM" id="Phobius"/>
    </source>
</evidence>
<dbReference type="EMBL" id="QYZD01000010">
    <property type="protein sequence ID" value="RJG23588.1"/>
    <property type="molecule type" value="Genomic_DNA"/>
</dbReference>
<dbReference type="Pfam" id="PF09335">
    <property type="entry name" value="VTT_dom"/>
    <property type="match status" value="1"/>
</dbReference>
<dbReference type="InterPro" id="IPR032816">
    <property type="entry name" value="VTT_dom"/>
</dbReference>
<sequence length="203" mass="22449">MNADLLLHWVGQFGYAALFFALWLGIVGMPVPDEVIVLTGGAVSGMNILLPLPAFVLTYLGVVSGLSVGFMIGRGIGVPILDRLRRRSRMDRYLEVSESLIRKYGSLAICLSYFLPVVRHVIPYLAGVNKMTFRRYALYAYSAGFVWTLLFFSMGRALGSRVEAVGELLYRYGLYAAALIIVAGGVYWVVKNAWNKRLNEPGG</sequence>
<protein>
    <submittedName>
        <fullName evidence="4">DedA family protein</fullName>
    </submittedName>
</protein>
<dbReference type="Proteomes" id="UP000266177">
    <property type="component" value="Unassembled WGS sequence"/>
</dbReference>
<dbReference type="PANTHER" id="PTHR42709">
    <property type="entry name" value="ALKALINE PHOSPHATASE LIKE PROTEIN"/>
    <property type="match status" value="1"/>
</dbReference>
<feature type="transmembrane region" description="Helical" evidence="2">
    <location>
        <begin position="169"/>
        <end position="190"/>
    </location>
</feature>
<evidence type="ECO:0000259" key="3">
    <source>
        <dbReference type="Pfam" id="PF09335"/>
    </source>
</evidence>
<keyword evidence="2" id="KW-1133">Transmembrane helix</keyword>
<feature type="transmembrane region" description="Helical" evidence="2">
    <location>
        <begin position="62"/>
        <end position="84"/>
    </location>
</feature>
<evidence type="ECO:0000256" key="1">
    <source>
        <dbReference type="ARBA" id="ARBA00010792"/>
    </source>
</evidence>
<reference evidence="4 5" key="1">
    <citation type="submission" date="2018-09" db="EMBL/GenBank/DDBJ databases">
        <title>Paenibacillus SK2017-BO5.</title>
        <authorList>
            <person name="Piskunova J.V."/>
            <person name="Dubiley S.A."/>
            <person name="Severinov K.V."/>
        </authorList>
    </citation>
    <scope>NUCLEOTIDE SEQUENCE [LARGE SCALE GENOMIC DNA]</scope>
    <source>
        <strain evidence="4 5">BO5</strain>
    </source>
</reference>
<dbReference type="OrthoDB" id="9782291at2"/>
<organism evidence="4 5">
    <name type="scientific">Paenibacillus thiaminolyticus</name>
    <name type="common">Bacillus thiaminolyticus</name>
    <dbReference type="NCBI Taxonomy" id="49283"/>
    <lineage>
        <taxon>Bacteria</taxon>
        <taxon>Bacillati</taxon>
        <taxon>Bacillota</taxon>
        <taxon>Bacilli</taxon>
        <taxon>Bacillales</taxon>
        <taxon>Paenibacillaceae</taxon>
        <taxon>Paenibacillus</taxon>
    </lineage>
</organism>
<accession>A0A3A3GLZ1</accession>
<comment type="similarity">
    <text evidence="1">Belongs to the DedA family.</text>
</comment>
<dbReference type="InterPro" id="IPR051311">
    <property type="entry name" value="DedA_domain"/>
</dbReference>
<keyword evidence="2" id="KW-0472">Membrane</keyword>
<dbReference type="PANTHER" id="PTHR42709:SF9">
    <property type="entry name" value="ALKALINE PHOSPHATASE LIKE PROTEIN"/>
    <property type="match status" value="1"/>
</dbReference>
<evidence type="ECO:0000313" key="4">
    <source>
        <dbReference type="EMBL" id="RJG23588.1"/>
    </source>
</evidence>
<dbReference type="RefSeq" id="WP_119794077.1">
    <property type="nucleotide sequence ID" value="NZ_QYZD01000010.1"/>
</dbReference>
<comment type="caution">
    <text evidence="4">The sequence shown here is derived from an EMBL/GenBank/DDBJ whole genome shotgun (WGS) entry which is preliminary data.</text>
</comment>